<evidence type="ECO:0000256" key="1">
    <source>
        <dbReference type="SAM" id="MobiDB-lite"/>
    </source>
</evidence>
<comment type="caution">
    <text evidence="2">The sequence shown here is derived from an EMBL/GenBank/DDBJ whole genome shotgun (WGS) entry which is preliminary data.</text>
</comment>
<reference evidence="3" key="1">
    <citation type="journal article" date="2024" name="IScience">
        <title>Strigolactones Initiate the Formation of Haustorium-like Structures in Castilleja.</title>
        <authorList>
            <person name="Buerger M."/>
            <person name="Peterson D."/>
            <person name="Chory J."/>
        </authorList>
    </citation>
    <scope>NUCLEOTIDE SEQUENCE [LARGE SCALE GENOMIC DNA]</scope>
</reference>
<dbReference type="Proteomes" id="UP001632038">
    <property type="component" value="Unassembled WGS sequence"/>
</dbReference>
<name>A0ABD3DYS4_9LAMI</name>
<dbReference type="AlphaFoldDB" id="A0ABD3DYS4"/>
<keyword evidence="3" id="KW-1185">Reference proteome</keyword>
<sequence length="44" mass="4569">MKKVAAAPLPVDIIAEKTLSTEMGNGISSHSVRRSTQTAADQTG</sequence>
<organism evidence="2 3">
    <name type="scientific">Castilleja foliolosa</name>
    <dbReference type="NCBI Taxonomy" id="1961234"/>
    <lineage>
        <taxon>Eukaryota</taxon>
        <taxon>Viridiplantae</taxon>
        <taxon>Streptophyta</taxon>
        <taxon>Embryophyta</taxon>
        <taxon>Tracheophyta</taxon>
        <taxon>Spermatophyta</taxon>
        <taxon>Magnoliopsida</taxon>
        <taxon>eudicotyledons</taxon>
        <taxon>Gunneridae</taxon>
        <taxon>Pentapetalae</taxon>
        <taxon>asterids</taxon>
        <taxon>lamiids</taxon>
        <taxon>Lamiales</taxon>
        <taxon>Orobanchaceae</taxon>
        <taxon>Pedicularideae</taxon>
        <taxon>Castillejinae</taxon>
        <taxon>Castilleja</taxon>
    </lineage>
</organism>
<proteinExistence type="predicted"/>
<evidence type="ECO:0000313" key="3">
    <source>
        <dbReference type="Proteomes" id="UP001632038"/>
    </source>
</evidence>
<dbReference type="EMBL" id="JAVIJP010000013">
    <property type="protein sequence ID" value="KAL3645971.1"/>
    <property type="molecule type" value="Genomic_DNA"/>
</dbReference>
<feature type="region of interest" description="Disordered" evidence="1">
    <location>
        <begin position="21"/>
        <end position="44"/>
    </location>
</feature>
<accession>A0ABD3DYS4</accession>
<evidence type="ECO:0000313" key="2">
    <source>
        <dbReference type="EMBL" id="KAL3645971.1"/>
    </source>
</evidence>
<gene>
    <name evidence="2" type="ORF">CASFOL_011151</name>
</gene>
<protein>
    <submittedName>
        <fullName evidence="2">Uncharacterized protein</fullName>
    </submittedName>
</protein>